<dbReference type="Proteomes" id="UP000585272">
    <property type="component" value="Unassembled WGS sequence"/>
</dbReference>
<keyword evidence="3" id="KW-1185">Reference proteome</keyword>
<organism evidence="2 3">
    <name type="scientific">Conexibacter arvalis</name>
    <dbReference type="NCBI Taxonomy" id="912552"/>
    <lineage>
        <taxon>Bacteria</taxon>
        <taxon>Bacillati</taxon>
        <taxon>Actinomycetota</taxon>
        <taxon>Thermoleophilia</taxon>
        <taxon>Solirubrobacterales</taxon>
        <taxon>Conexibacteraceae</taxon>
        <taxon>Conexibacter</taxon>
    </lineage>
</organism>
<dbReference type="Pfam" id="PF07452">
    <property type="entry name" value="CHRD"/>
    <property type="match status" value="1"/>
</dbReference>
<sequence length="182" mass="18382">MAATAILAAGGAAIATGQDDGRRGQGGPGATTFRASLTGYEEVPAVSTEASGRFRATLDARAGRLAWRLSYRELEGAVQQAHIHFGQVAVNGGVSVFLCTNLPGAPAGVQRCPPPPATISGVATAASVVGPARQGIGPGDLGELVAAMRAGVTYANVHSDTFPDGEARGQIAAIGRRAHARR</sequence>
<accession>A0A840IEX5</accession>
<dbReference type="SMART" id="SM00754">
    <property type="entry name" value="CHRD"/>
    <property type="match status" value="1"/>
</dbReference>
<evidence type="ECO:0000313" key="3">
    <source>
        <dbReference type="Proteomes" id="UP000585272"/>
    </source>
</evidence>
<evidence type="ECO:0000313" key="2">
    <source>
        <dbReference type="EMBL" id="MBB4663379.1"/>
    </source>
</evidence>
<comment type="caution">
    <text evidence="2">The sequence shown here is derived from an EMBL/GenBank/DDBJ whole genome shotgun (WGS) entry which is preliminary data.</text>
</comment>
<gene>
    <name evidence="2" type="ORF">BDZ31_002974</name>
</gene>
<reference evidence="2 3" key="1">
    <citation type="submission" date="2020-08" db="EMBL/GenBank/DDBJ databases">
        <title>Genomic Encyclopedia of Archaeal and Bacterial Type Strains, Phase II (KMG-II): from individual species to whole genera.</title>
        <authorList>
            <person name="Goeker M."/>
        </authorList>
    </citation>
    <scope>NUCLEOTIDE SEQUENCE [LARGE SCALE GENOMIC DNA]</scope>
    <source>
        <strain evidence="2 3">DSM 23288</strain>
    </source>
</reference>
<evidence type="ECO:0000259" key="1">
    <source>
        <dbReference type="SMART" id="SM00754"/>
    </source>
</evidence>
<name>A0A840IEX5_9ACTN</name>
<protein>
    <recommendedName>
        <fullName evidence="1">CHRD domain-containing protein</fullName>
    </recommendedName>
</protein>
<dbReference type="EMBL" id="JACHNU010000004">
    <property type="protein sequence ID" value="MBB4663379.1"/>
    <property type="molecule type" value="Genomic_DNA"/>
</dbReference>
<proteinExistence type="predicted"/>
<dbReference type="InterPro" id="IPR010895">
    <property type="entry name" value="CHRD"/>
</dbReference>
<dbReference type="AlphaFoldDB" id="A0A840IEX5"/>
<feature type="domain" description="CHRD" evidence="1">
    <location>
        <begin position="31"/>
        <end position="173"/>
    </location>
</feature>